<dbReference type="PANTHER" id="PTHR10869:SF180">
    <property type="entry name" value="FE2OG DIOXYGENASE DOMAIN-CONTAINING PROTEIN"/>
    <property type="match status" value="1"/>
</dbReference>
<feature type="domain" description="Fe2OG dioxygenase" evidence="8">
    <location>
        <begin position="208"/>
        <end position="311"/>
    </location>
</feature>
<dbReference type="PROSITE" id="PS51471">
    <property type="entry name" value="FE2OG_OXY"/>
    <property type="match status" value="1"/>
</dbReference>
<evidence type="ECO:0000256" key="4">
    <source>
        <dbReference type="ARBA" id="ARBA00022964"/>
    </source>
</evidence>
<keyword evidence="3" id="KW-0847">Vitamin C</keyword>
<dbReference type="InterPro" id="IPR005123">
    <property type="entry name" value="Oxoglu/Fe-dep_dioxygenase_dom"/>
</dbReference>
<evidence type="ECO:0000256" key="5">
    <source>
        <dbReference type="ARBA" id="ARBA00023002"/>
    </source>
</evidence>
<dbReference type="InterPro" id="IPR045054">
    <property type="entry name" value="P4HA-like"/>
</dbReference>
<sequence>MPNNRKKKSKKIKDEEQVPTCIQLKWFYYCLIGLVAFAMSRFFISNNSGLVHNQASSVTNNSTPRSSSLLEQIQMRSLEVDGRNLTPREVQSNSKKVKVFIVDNFLSNLECDGISSIHLKVIKSAEAFSPIFCFSGISSFRKYLHDSGYIAHVSENDFTEGTTCINETFSENIRRKFKYSYSTSFYNGESEFSHTLQKRLESVSNLLQTHGGKYQVTSYPEGVGYKSHTDCSLDSKILNDRYATILIYLQDVKEGGETVFSKLGIRIKPKKGSLVIWNNMDASGYCLLLSTHEAAKVIKGKKYILQRWYYYKRFESLGLRLPEPKLPNRKIGQPRITCDHYEEGSCRWYDEWDYQHLIQHTKT</sequence>
<accession>A0ABM4CWS2</accession>
<keyword evidence="9" id="KW-1185">Reference proteome</keyword>
<gene>
    <name evidence="10" type="primary">LOC100198447</name>
</gene>
<organism evidence="9 10">
    <name type="scientific">Hydra vulgaris</name>
    <name type="common">Hydra</name>
    <name type="synonym">Hydra attenuata</name>
    <dbReference type="NCBI Taxonomy" id="6087"/>
    <lineage>
        <taxon>Eukaryota</taxon>
        <taxon>Metazoa</taxon>
        <taxon>Cnidaria</taxon>
        <taxon>Hydrozoa</taxon>
        <taxon>Hydroidolina</taxon>
        <taxon>Anthoathecata</taxon>
        <taxon>Aplanulata</taxon>
        <taxon>Hydridae</taxon>
        <taxon>Hydra</taxon>
    </lineage>
</organism>
<keyword evidence="5" id="KW-0560">Oxidoreductase</keyword>
<dbReference type="Proteomes" id="UP001652625">
    <property type="component" value="Chromosome 11"/>
</dbReference>
<dbReference type="Gene3D" id="2.60.120.620">
    <property type="entry name" value="q2cbj1_9rhob like domain"/>
    <property type="match status" value="1"/>
</dbReference>
<dbReference type="InterPro" id="IPR044862">
    <property type="entry name" value="Pro_4_hyd_alph_FE2OG_OXY"/>
</dbReference>
<keyword evidence="6" id="KW-0408">Iron</keyword>
<proteinExistence type="predicted"/>
<evidence type="ECO:0000313" key="10">
    <source>
        <dbReference type="RefSeq" id="XP_065666397.1"/>
    </source>
</evidence>
<evidence type="ECO:0000256" key="3">
    <source>
        <dbReference type="ARBA" id="ARBA00022896"/>
    </source>
</evidence>
<dbReference type="SMART" id="SM00702">
    <property type="entry name" value="P4Hc"/>
    <property type="match status" value="1"/>
</dbReference>
<dbReference type="RefSeq" id="XP_065666397.1">
    <property type="nucleotide sequence ID" value="XM_065810325.1"/>
</dbReference>
<evidence type="ECO:0000313" key="9">
    <source>
        <dbReference type="Proteomes" id="UP001652625"/>
    </source>
</evidence>
<comment type="cofactor">
    <cofactor evidence="1">
        <name>L-ascorbate</name>
        <dbReference type="ChEBI" id="CHEBI:38290"/>
    </cofactor>
</comment>
<evidence type="ECO:0000256" key="7">
    <source>
        <dbReference type="SAM" id="Phobius"/>
    </source>
</evidence>
<evidence type="ECO:0000259" key="8">
    <source>
        <dbReference type="PROSITE" id="PS51471"/>
    </source>
</evidence>
<evidence type="ECO:0000256" key="1">
    <source>
        <dbReference type="ARBA" id="ARBA00001961"/>
    </source>
</evidence>
<dbReference type="GeneID" id="100198447"/>
<keyword evidence="4" id="KW-0223">Dioxygenase</keyword>
<keyword evidence="7" id="KW-0472">Membrane</keyword>
<dbReference type="Pfam" id="PF13640">
    <property type="entry name" value="2OG-FeII_Oxy_3"/>
    <property type="match status" value="1"/>
</dbReference>
<name>A0ABM4CWS2_HYDVU</name>
<keyword evidence="2" id="KW-0479">Metal-binding</keyword>
<evidence type="ECO:0000256" key="2">
    <source>
        <dbReference type="ARBA" id="ARBA00022723"/>
    </source>
</evidence>
<feature type="transmembrane region" description="Helical" evidence="7">
    <location>
        <begin position="26"/>
        <end position="44"/>
    </location>
</feature>
<evidence type="ECO:0000256" key="6">
    <source>
        <dbReference type="ARBA" id="ARBA00023004"/>
    </source>
</evidence>
<dbReference type="InterPro" id="IPR006620">
    <property type="entry name" value="Pro_4_hyd_alph"/>
</dbReference>
<reference evidence="10" key="1">
    <citation type="submission" date="2025-08" db="UniProtKB">
        <authorList>
            <consortium name="RefSeq"/>
        </authorList>
    </citation>
    <scope>IDENTIFICATION</scope>
</reference>
<keyword evidence="7" id="KW-0812">Transmembrane</keyword>
<dbReference type="PANTHER" id="PTHR10869">
    <property type="entry name" value="PROLYL 4-HYDROXYLASE ALPHA SUBUNIT"/>
    <property type="match status" value="1"/>
</dbReference>
<protein>
    <submittedName>
        <fullName evidence="10">Uncharacterized protein LOC100198447 isoform X2</fullName>
    </submittedName>
</protein>
<keyword evidence="7" id="KW-1133">Transmembrane helix</keyword>